<dbReference type="Proteomes" id="UP000599109">
    <property type="component" value="Unassembled WGS sequence"/>
</dbReference>
<keyword evidence="1" id="KW-1133">Transmembrane helix</keyword>
<keyword evidence="3" id="KW-1185">Reference proteome</keyword>
<feature type="transmembrane region" description="Helical" evidence="1">
    <location>
        <begin position="86"/>
        <end position="109"/>
    </location>
</feature>
<keyword evidence="1" id="KW-0472">Membrane</keyword>
<accession>A0A937CSK7</accession>
<sequence length="116" mass="13575">MAVHRPASGERIMSFSTLLYRYFFFGWLFKDVNRGNLFERSAAWRHNRDQARWLPTYMRRWMWWGLFFYALGAVVEWLLQAPAFSVVFYVPSALSVPVNAVIGAAWIGLRLVPARA</sequence>
<feature type="transmembrane region" description="Helical" evidence="1">
    <location>
        <begin position="61"/>
        <end position="79"/>
    </location>
</feature>
<comment type="caution">
    <text evidence="2">The sequence shown here is derived from an EMBL/GenBank/DDBJ whole genome shotgun (WGS) entry which is preliminary data.</text>
</comment>
<dbReference type="AlphaFoldDB" id="A0A937CSK7"/>
<evidence type="ECO:0000313" key="2">
    <source>
        <dbReference type="EMBL" id="MBL0390618.1"/>
    </source>
</evidence>
<keyword evidence="1" id="KW-0812">Transmembrane</keyword>
<organism evidence="2 3">
    <name type="scientific">Ramlibacter monticola</name>
    <dbReference type="NCBI Taxonomy" id="1926872"/>
    <lineage>
        <taxon>Bacteria</taxon>
        <taxon>Pseudomonadati</taxon>
        <taxon>Pseudomonadota</taxon>
        <taxon>Betaproteobacteria</taxon>
        <taxon>Burkholderiales</taxon>
        <taxon>Comamonadaceae</taxon>
        <taxon>Ramlibacter</taxon>
    </lineage>
</organism>
<gene>
    <name evidence="2" type="ORF">JJ685_05620</name>
</gene>
<reference evidence="2 3" key="1">
    <citation type="journal article" date="2017" name="Int. J. Syst. Evol. Microbiol.">
        <title>Ramlibacter monticola sp. nov., isolated from forest soil.</title>
        <authorList>
            <person name="Chaudhary D.K."/>
            <person name="Kim J."/>
        </authorList>
    </citation>
    <scope>NUCLEOTIDE SEQUENCE [LARGE SCALE GENOMIC DNA]</scope>
    <source>
        <strain evidence="2 3">KACC 19175</strain>
    </source>
</reference>
<protein>
    <submittedName>
        <fullName evidence="2">Uncharacterized protein</fullName>
    </submittedName>
</protein>
<evidence type="ECO:0000256" key="1">
    <source>
        <dbReference type="SAM" id="Phobius"/>
    </source>
</evidence>
<proteinExistence type="predicted"/>
<feature type="transmembrane region" description="Helical" evidence="1">
    <location>
        <begin position="12"/>
        <end position="29"/>
    </location>
</feature>
<evidence type="ECO:0000313" key="3">
    <source>
        <dbReference type="Proteomes" id="UP000599109"/>
    </source>
</evidence>
<name>A0A937CSK7_9BURK</name>
<dbReference type="EMBL" id="JAEQNE010000001">
    <property type="protein sequence ID" value="MBL0390618.1"/>
    <property type="molecule type" value="Genomic_DNA"/>
</dbReference>